<accession>A0ACB9FNP6</accession>
<organism evidence="1 2">
    <name type="scientific">Arctium lappa</name>
    <name type="common">Greater burdock</name>
    <name type="synonym">Lappa major</name>
    <dbReference type="NCBI Taxonomy" id="4217"/>
    <lineage>
        <taxon>Eukaryota</taxon>
        <taxon>Viridiplantae</taxon>
        <taxon>Streptophyta</taxon>
        <taxon>Embryophyta</taxon>
        <taxon>Tracheophyta</taxon>
        <taxon>Spermatophyta</taxon>
        <taxon>Magnoliopsida</taxon>
        <taxon>eudicotyledons</taxon>
        <taxon>Gunneridae</taxon>
        <taxon>Pentapetalae</taxon>
        <taxon>asterids</taxon>
        <taxon>campanulids</taxon>
        <taxon>Asterales</taxon>
        <taxon>Asteraceae</taxon>
        <taxon>Carduoideae</taxon>
        <taxon>Cardueae</taxon>
        <taxon>Arctiinae</taxon>
        <taxon>Arctium</taxon>
    </lineage>
</organism>
<dbReference type="EMBL" id="CM042047">
    <property type="protein sequence ID" value="KAI3772420.1"/>
    <property type="molecule type" value="Genomic_DNA"/>
</dbReference>
<evidence type="ECO:0000313" key="2">
    <source>
        <dbReference type="Proteomes" id="UP001055879"/>
    </source>
</evidence>
<evidence type="ECO:0000313" key="1">
    <source>
        <dbReference type="EMBL" id="KAI3772420.1"/>
    </source>
</evidence>
<gene>
    <name evidence="1" type="ORF">L6452_03606</name>
</gene>
<protein>
    <submittedName>
        <fullName evidence="1">Uncharacterized protein</fullName>
    </submittedName>
</protein>
<sequence>MSSAQASVSVQVLLYIQAFTWRGFLEEAQLTKLKQLFARISDLVEAYLRKFSIAIEGDSSICICVF</sequence>
<reference evidence="2" key="1">
    <citation type="journal article" date="2022" name="Mol. Ecol. Resour.">
        <title>The genomes of chicory, endive, great burdock and yacon provide insights into Asteraceae palaeo-polyploidization history and plant inulin production.</title>
        <authorList>
            <person name="Fan W."/>
            <person name="Wang S."/>
            <person name="Wang H."/>
            <person name="Wang A."/>
            <person name="Jiang F."/>
            <person name="Liu H."/>
            <person name="Zhao H."/>
            <person name="Xu D."/>
            <person name="Zhang Y."/>
        </authorList>
    </citation>
    <scope>NUCLEOTIDE SEQUENCE [LARGE SCALE GENOMIC DNA]</scope>
    <source>
        <strain evidence="2">cv. Niubang</strain>
    </source>
</reference>
<keyword evidence="2" id="KW-1185">Reference proteome</keyword>
<reference evidence="1 2" key="2">
    <citation type="journal article" date="2022" name="Mol. Ecol. Resour.">
        <title>The genomes of chicory, endive, great burdock and yacon provide insights into Asteraceae paleo-polyploidization history and plant inulin production.</title>
        <authorList>
            <person name="Fan W."/>
            <person name="Wang S."/>
            <person name="Wang H."/>
            <person name="Wang A."/>
            <person name="Jiang F."/>
            <person name="Liu H."/>
            <person name="Zhao H."/>
            <person name="Xu D."/>
            <person name="Zhang Y."/>
        </authorList>
    </citation>
    <scope>NUCLEOTIDE SEQUENCE [LARGE SCALE GENOMIC DNA]</scope>
    <source>
        <strain evidence="2">cv. Niubang</strain>
    </source>
</reference>
<dbReference type="Proteomes" id="UP001055879">
    <property type="component" value="Linkage Group LG01"/>
</dbReference>
<name>A0ACB9FNP6_ARCLA</name>
<proteinExistence type="predicted"/>
<comment type="caution">
    <text evidence="1">The sequence shown here is derived from an EMBL/GenBank/DDBJ whole genome shotgun (WGS) entry which is preliminary data.</text>
</comment>